<protein>
    <recommendedName>
        <fullName evidence="10">UDP-N-acetylglucosamine--N-acetylmuramyl-(pentapeptide) pyrophosphoryl-undecaprenol N-acetylglucosamine transferase</fullName>
        <ecNumber evidence="10">2.4.1.227</ecNumber>
    </recommendedName>
    <alternativeName>
        <fullName evidence="10">Undecaprenyl-PP-MurNAc-pentapeptide-UDPGlcNAc GlcNAc transferase</fullName>
    </alternativeName>
</protein>
<dbReference type="Proteomes" id="UP000811899">
    <property type="component" value="Unassembled WGS sequence"/>
</dbReference>
<keyword evidence="8 10" id="KW-0131">Cell cycle</keyword>
<evidence type="ECO:0000256" key="3">
    <source>
        <dbReference type="ARBA" id="ARBA00022676"/>
    </source>
</evidence>
<evidence type="ECO:0000313" key="14">
    <source>
        <dbReference type="Proteomes" id="UP000811899"/>
    </source>
</evidence>
<evidence type="ECO:0000256" key="6">
    <source>
        <dbReference type="ARBA" id="ARBA00022984"/>
    </source>
</evidence>
<feature type="binding site" evidence="10">
    <location>
        <begin position="10"/>
        <end position="12"/>
    </location>
    <ligand>
        <name>UDP-N-acetyl-alpha-D-glucosamine</name>
        <dbReference type="ChEBI" id="CHEBI:57705"/>
    </ligand>
</feature>
<keyword evidence="2 10" id="KW-0132">Cell division</keyword>
<evidence type="ECO:0000256" key="4">
    <source>
        <dbReference type="ARBA" id="ARBA00022679"/>
    </source>
</evidence>
<comment type="similarity">
    <text evidence="10">Belongs to the glycosyltransferase 28 family. MurG subfamily.</text>
</comment>
<accession>A0AAW4L2T1</accession>
<dbReference type="AlphaFoldDB" id="A0AAW4L2T1"/>
<dbReference type="SUPFAM" id="SSF53756">
    <property type="entry name" value="UDP-Glycosyltransferase/glycogen phosphorylase"/>
    <property type="match status" value="1"/>
</dbReference>
<feature type="domain" description="Glycosyltransferase family 28 N-terminal" evidence="11">
    <location>
        <begin position="4"/>
        <end position="143"/>
    </location>
</feature>
<dbReference type="NCBIfam" id="TIGR01133">
    <property type="entry name" value="murG"/>
    <property type="match status" value="1"/>
</dbReference>
<dbReference type="GO" id="GO:0009252">
    <property type="term" value="P:peptidoglycan biosynthetic process"/>
    <property type="evidence" value="ECO:0007669"/>
    <property type="project" value="UniProtKB-UniRule"/>
</dbReference>
<evidence type="ECO:0000256" key="9">
    <source>
        <dbReference type="ARBA" id="ARBA00023316"/>
    </source>
</evidence>
<name>A0AAW4L2T1_9BACT</name>
<feature type="binding site" evidence="10">
    <location>
        <position position="124"/>
    </location>
    <ligand>
        <name>UDP-N-acetyl-alpha-D-glucosamine</name>
        <dbReference type="ChEBI" id="CHEBI:57705"/>
    </ligand>
</feature>
<dbReference type="EMBL" id="JAHCVJ010000002">
    <property type="protein sequence ID" value="MBT0663800.1"/>
    <property type="molecule type" value="Genomic_DNA"/>
</dbReference>
<dbReference type="Pfam" id="PF03033">
    <property type="entry name" value="Glyco_transf_28"/>
    <property type="match status" value="1"/>
</dbReference>
<gene>
    <name evidence="10 13" type="primary">murG</name>
    <name evidence="13" type="ORF">KI809_05740</name>
</gene>
<evidence type="ECO:0000256" key="8">
    <source>
        <dbReference type="ARBA" id="ARBA00023306"/>
    </source>
</evidence>
<feature type="binding site" evidence="10">
    <location>
        <position position="165"/>
    </location>
    <ligand>
        <name>UDP-N-acetyl-alpha-D-glucosamine</name>
        <dbReference type="ChEBI" id="CHEBI:57705"/>
    </ligand>
</feature>
<organism evidence="13 14">
    <name type="scientific">Geoanaerobacter pelophilus</name>
    <dbReference type="NCBI Taxonomy" id="60036"/>
    <lineage>
        <taxon>Bacteria</taxon>
        <taxon>Pseudomonadati</taxon>
        <taxon>Thermodesulfobacteriota</taxon>
        <taxon>Desulfuromonadia</taxon>
        <taxon>Geobacterales</taxon>
        <taxon>Geobacteraceae</taxon>
        <taxon>Geoanaerobacter</taxon>
    </lineage>
</organism>
<dbReference type="GO" id="GO:0051301">
    <property type="term" value="P:cell division"/>
    <property type="evidence" value="ECO:0007669"/>
    <property type="project" value="UniProtKB-KW"/>
</dbReference>
<evidence type="ECO:0000259" key="12">
    <source>
        <dbReference type="Pfam" id="PF04101"/>
    </source>
</evidence>
<reference evidence="13 14" key="1">
    <citation type="submission" date="2021-05" db="EMBL/GenBank/DDBJ databases">
        <title>The draft genome of Geobacter pelophilus DSM 12255.</title>
        <authorList>
            <person name="Xu Z."/>
            <person name="Masuda Y."/>
            <person name="Itoh H."/>
            <person name="Senoo K."/>
        </authorList>
    </citation>
    <scope>NUCLEOTIDE SEQUENCE [LARGE SCALE GENOMIC DNA]</scope>
    <source>
        <strain evidence="13 14">DSM 12255</strain>
    </source>
</reference>
<dbReference type="InterPro" id="IPR004276">
    <property type="entry name" value="GlycoTrans_28_N"/>
</dbReference>
<comment type="subcellular location">
    <subcellularLocation>
        <location evidence="10">Cell membrane</location>
        <topology evidence="10">Peripheral membrane protein</topology>
        <orientation evidence="10">Cytoplasmic side</orientation>
    </subcellularLocation>
</comment>
<dbReference type="InterPro" id="IPR006009">
    <property type="entry name" value="GlcNAc_MurG"/>
</dbReference>
<dbReference type="GO" id="GO:0005975">
    <property type="term" value="P:carbohydrate metabolic process"/>
    <property type="evidence" value="ECO:0007669"/>
    <property type="project" value="InterPro"/>
</dbReference>
<proteinExistence type="inferred from homology"/>
<keyword evidence="9 10" id="KW-0961">Cell wall biogenesis/degradation</keyword>
<keyword evidence="14" id="KW-1185">Reference proteome</keyword>
<dbReference type="RefSeq" id="WP_214170586.1">
    <property type="nucleotide sequence ID" value="NZ_JAHCVJ010000002.1"/>
</dbReference>
<evidence type="ECO:0000259" key="11">
    <source>
        <dbReference type="Pfam" id="PF03033"/>
    </source>
</evidence>
<evidence type="ECO:0000256" key="10">
    <source>
        <dbReference type="HAMAP-Rule" id="MF_00033"/>
    </source>
</evidence>
<dbReference type="GO" id="GO:0008360">
    <property type="term" value="P:regulation of cell shape"/>
    <property type="evidence" value="ECO:0007669"/>
    <property type="project" value="UniProtKB-KW"/>
</dbReference>
<feature type="domain" description="Glycosyl transferase family 28 C-terminal" evidence="12">
    <location>
        <begin position="189"/>
        <end position="352"/>
    </location>
</feature>
<feature type="binding site" evidence="10">
    <location>
        <position position="250"/>
    </location>
    <ligand>
        <name>UDP-N-acetyl-alpha-D-glucosamine</name>
        <dbReference type="ChEBI" id="CHEBI:57705"/>
    </ligand>
</feature>
<comment type="pathway">
    <text evidence="10">Cell wall biogenesis; peptidoglycan biosynthesis.</text>
</comment>
<dbReference type="InterPro" id="IPR007235">
    <property type="entry name" value="Glyco_trans_28_C"/>
</dbReference>
<keyword evidence="6 10" id="KW-0573">Peptidoglycan synthesis</keyword>
<dbReference type="GO" id="GO:0050511">
    <property type="term" value="F:undecaprenyldiphospho-muramoylpentapeptide beta-N-acetylglucosaminyltransferase activity"/>
    <property type="evidence" value="ECO:0007669"/>
    <property type="project" value="UniProtKB-UniRule"/>
</dbReference>
<dbReference type="PANTHER" id="PTHR21015">
    <property type="entry name" value="UDP-N-ACETYLGLUCOSAMINE--N-ACETYLMURAMYL-(PENTAPEPTIDE) PYROPHOSPHORYL-UNDECAPRENOL N-ACETYLGLUCOSAMINE TRANSFERASE 1"/>
    <property type="match status" value="1"/>
</dbReference>
<dbReference type="PANTHER" id="PTHR21015:SF22">
    <property type="entry name" value="GLYCOSYLTRANSFERASE"/>
    <property type="match status" value="1"/>
</dbReference>
<dbReference type="EC" id="2.4.1.227" evidence="10"/>
<evidence type="ECO:0000256" key="2">
    <source>
        <dbReference type="ARBA" id="ARBA00022618"/>
    </source>
</evidence>
<sequence length="368" mass="39759">MKLIVAGGGTGGHLFPGISVAEEFVSRDAANEVLFVGTERGIEARIVPQLGMKLETISASGVRGKNGSAQIKGLFLFMFGYSQSRQILKKFRPDVVLGVGGYASAPLCLAARGMQIPYFIHEQNAIPGLTNRLLARFSNKVFISLEESQRFFPAERTLLTGNPLRQSILELVTAEDSFPSVAQGNEFRILVFGGSQGARSINQAMMAALPKMSALKERVSIVHQTGKNDLTEVADAYAKSGIKSTVLPFIDDMAAAYRQADLIICRAGATTVAEVTAAAKACIFIPFPHAVDDHQRKNAEALLEHDACLMLLEQELSGERLAAEIEKIMAAPDRLETISRNARSMARLDAAKIIVDEMIGTKGTGHVR</sequence>
<evidence type="ECO:0000256" key="5">
    <source>
        <dbReference type="ARBA" id="ARBA00022960"/>
    </source>
</evidence>
<keyword evidence="3 10" id="KW-0328">Glycosyltransferase</keyword>
<keyword evidence="7 10" id="KW-0472">Membrane</keyword>
<keyword evidence="1 10" id="KW-1003">Cell membrane</keyword>
<dbReference type="Gene3D" id="3.40.50.2000">
    <property type="entry name" value="Glycogen Phosphorylase B"/>
    <property type="match status" value="2"/>
</dbReference>
<comment type="caution">
    <text evidence="13">The sequence shown here is derived from an EMBL/GenBank/DDBJ whole genome shotgun (WGS) entry which is preliminary data.</text>
</comment>
<keyword evidence="5 10" id="KW-0133">Cell shape</keyword>
<dbReference type="CDD" id="cd03785">
    <property type="entry name" value="GT28_MurG"/>
    <property type="match status" value="1"/>
</dbReference>
<dbReference type="Pfam" id="PF04101">
    <property type="entry name" value="Glyco_tran_28_C"/>
    <property type="match status" value="1"/>
</dbReference>
<keyword evidence="4 10" id="KW-0808">Transferase</keyword>
<comment type="caution">
    <text evidence="10">Lacks conserved residue(s) required for the propagation of feature annotation.</text>
</comment>
<evidence type="ECO:0000313" key="13">
    <source>
        <dbReference type="EMBL" id="MBT0663800.1"/>
    </source>
</evidence>
<feature type="binding site" evidence="10">
    <location>
        <position position="195"/>
    </location>
    <ligand>
        <name>UDP-N-acetyl-alpha-D-glucosamine</name>
        <dbReference type="ChEBI" id="CHEBI:57705"/>
    </ligand>
</feature>
<dbReference type="GO" id="GO:0005886">
    <property type="term" value="C:plasma membrane"/>
    <property type="evidence" value="ECO:0007669"/>
    <property type="project" value="UniProtKB-SubCell"/>
</dbReference>
<evidence type="ECO:0000256" key="7">
    <source>
        <dbReference type="ARBA" id="ARBA00023136"/>
    </source>
</evidence>
<dbReference type="HAMAP" id="MF_00033">
    <property type="entry name" value="MurG"/>
    <property type="match status" value="1"/>
</dbReference>
<evidence type="ECO:0000256" key="1">
    <source>
        <dbReference type="ARBA" id="ARBA00022475"/>
    </source>
</evidence>
<dbReference type="GO" id="GO:0071555">
    <property type="term" value="P:cell wall organization"/>
    <property type="evidence" value="ECO:0007669"/>
    <property type="project" value="UniProtKB-KW"/>
</dbReference>
<comment type="function">
    <text evidence="10">Cell wall formation. Catalyzes the transfer of a GlcNAc subunit on undecaprenyl-pyrophosphoryl-MurNAc-pentapeptide (lipid intermediate I) to form undecaprenyl-pyrophosphoryl-MurNAc-(pentapeptide)GlcNAc (lipid intermediate II).</text>
</comment>
<feature type="binding site" evidence="10">
    <location>
        <position position="295"/>
    </location>
    <ligand>
        <name>UDP-N-acetyl-alpha-D-glucosamine</name>
        <dbReference type="ChEBI" id="CHEBI:57705"/>
    </ligand>
</feature>
<comment type="catalytic activity">
    <reaction evidence="10">
        <text>di-trans,octa-cis-undecaprenyl diphospho-N-acetyl-alpha-D-muramoyl-L-alanyl-D-glutamyl-meso-2,6-diaminopimeloyl-D-alanyl-D-alanine + UDP-N-acetyl-alpha-D-glucosamine = di-trans,octa-cis-undecaprenyl diphospho-[N-acetyl-alpha-D-glucosaminyl-(1-&gt;4)]-N-acetyl-alpha-D-muramoyl-L-alanyl-D-glutamyl-meso-2,6-diaminopimeloyl-D-alanyl-D-alanine + UDP + H(+)</text>
        <dbReference type="Rhea" id="RHEA:31227"/>
        <dbReference type="ChEBI" id="CHEBI:15378"/>
        <dbReference type="ChEBI" id="CHEBI:57705"/>
        <dbReference type="ChEBI" id="CHEBI:58223"/>
        <dbReference type="ChEBI" id="CHEBI:61387"/>
        <dbReference type="ChEBI" id="CHEBI:61388"/>
        <dbReference type="EC" id="2.4.1.227"/>
    </reaction>
</comment>